<evidence type="ECO:0000313" key="3">
    <source>
        <dbReference type="Proteomes" id="UP000829196"/>
    </source>
</evidence>
<feature type="region of interest" description="Disordered" evidence="1">
    <location>
        <begin position="37"/>
        <end position="77"/>
    </location>
</feature>
<evidence type="ECO:0000256" key="1">
    <source>
        <dbReference type="SAM" id="MobiDB-lite"/>
    </source>
</evidence>
<comment type="caution">
    <text evidence="2">The sequence shown here is derived from an EMBL/GenBank/DDBJ whole genome shotgun (WGS) entry which is preliminary data.</text>
</comment>
<evidence type="ECO:0000313" key="2">
    <source>
        <dbReference type="EMBL" id="KAI0491808.1"/>
    </source>
</evidence>
<keyword evidence="3" id="KW-1185">Reference proteome</keyword>
<dbReference type="EMBL" id="JAGYWB010000018">
    <property type="protein sequence ID" value="KAI0491808.1"/>
    <property type="molecule type" value="Genomic_DNA"/>
</dbReference>
<sequence>MRKGGLDGWGVEGKLPARWPAGVVVVAGGGFPRGGGNEGLGRNFLVEEKEDGGEYEGEDRKPNHEPRTLPTTGGPCDLLPLSSLPSQALMQEEEVETHKFFIQIFISLL</sequence>
<dbReference type="Proteomes" id="UP000829196">
    <property type="component" value="Unassembled WGS sequence"/>
</dbReference>
<dbReference type="AlphaFoldDB" id="A0A8T3A6Q5"/>
<feature type="compositionally biased region" description="Basic and acidic residues" evidence="1">
    <location>
        <begin position="58"/>
        <end position="67"/>
    </location>
</feature>
<reference evidence="2" key="1">
    <citation type="journal article" date="2022" name="Front. Genet.">
        <title>Chromosome-Scale Assembly of the Dendrobium nobile Genome Provides Insights Into the Molecular Mechanism of the Biosynthesis of the Medicinal Active Ingredient of Dendrobium.</title>
        <authorList>
            <person name="Xu Q."/>
            <person name="Niu S.-C."/>
            <person name="Li K.-L."/>
            <person name="Zheng P.-J."/>
            <person name="Zhang X.-J."/>
            <person name="Jia Y."/>
            <person name="Liu Y."/>
            <person name="Niu Y.-X."/>
            <person name="Yu L.-H."/>
            <person name="Chen D.-F."/>
            <person name="Zhang G.-Q."/>
        </authorList>
    </citation>
    <scope>NUCLEOTIDE SEQUENCE</scope>
    <source>
        <tissue evidence="2">Leaf</tissue>
    </source>
</reference>
<gene>
    <name evidence="2" type="ORF">KFK09_026069</name>
</gene>
<accession>A0A8T3A6Q5</accession>
<organism evidence="2 3">
    <name type="scientific">Dendrobium nobile</name>
    <name type="common">Orchid</name>
    <dbReference type="NCBI Taxonomy" id="94219"/>
    <lineage>
        <taxon>Eukaryota</taxon>
        <taxon>Viridiplantae</taxon>
        <taxon>Streptophyta</taxon>
        <taxon>Embryophyta</taxon>
        <taxon>Tracheophyta</taxon>
        <taxon>Spermatophyta</taxon>
        <taxon>Magnoliopsida</taxon>
        <taxon>Liliopsida</taxon>
        <taxon>Asparagales</taxon>
        <taxon>Orchidaceae</taxon>
        <taxon>Epidendroideae</taxon>
        <taxon>Malaxideae</taxon>
        <taxon>Dendrobiinae</taxon>
        <taxon>Dendrobium</taxon>
    </lineage>
</organism>
<protein>
    <submittedName>
        <fullName evidence="2">Uncharacterized protein</fullName>
    </submittedName>
</protein>
<proteinExistence type="predicted"/>
<name>A0A8T3A6Q5_DENNO</name>
<feature type="compositionally biased region" description="Acidic residues" evidence="1">
    <location>
        <begin position="48"/>
        <end position="57"/>
    </location>
</feature>